<proteinExistence type="predicted"/>
<keyword evidence="5 6" id="KW-0472">Membrane</keyword>
<dbReference type="Proteomes" id="UP000287756">
    <property type="component" value="Chromosome"/>
</dbReference>
<feature type="transmembrane region" description="Helical" evidence="6">
    <location>
        <begin position="301"/>
        <end position="323"/>
    </location>
</feature>
<feature type="transmembrane region" description="Helical" evidence="6">
    <location>
        <begin position="449"/>
        <end position="467"/>
    </location>
</feature>
<feature type="transmembrane region" description="Helical" evidence="6">
    <location>
        <begin position="423"/>
        <end position="443"/>
    </location>
</feature>
<protein>
    <submittedName>
        <fullName evidence="7">Uncharacterized protein</fullName>
    </submittedName>
</protein>
<evidence type="ECO:0000256" key="6">
    <source>
        <dbReference type="SAM" id="Phobius"/>
    </source>
</evidence>
<comment type="subcellular location">
    <subcellularLocation>
        <location evidence="1">Cell membrane</location>
        <topology evidence="1">Multi-pass membrane protein</topology>
    </subcellularLocation>
</comment>
<feature type="transmembrane region" description="Helical" evidence="6">
    <location>
        <begin position="365"/>
        <end position="385"/>
    </location>
</feature>
<gene>
    <name evidence="7" type="ORF">HLI_15185</name>
</gene>
<dbReference type="InterPro" id="IPR002797">
    <property type="entry name" value="Polysacc_synth"/>
</dbReference>
<dbReference type="AlphaFoldDB" id="A0A410MFL6"/>
<keyword evidence="4 6" id="KW-1133">Transmembrane helix</keyword>
<dbReference type="GO" id="GO:0005886">
    <property type="term" value="C:plasma membrane"/>
    <property type="evidence" value="ECO:0007669"/>
    <property type="project" value="UniProtKB-SubCell"/>
</dbReference>
<dbReference type="PANTHER" id="PTHR30250:SF11">
    <property type="entry name" value="O-ANTIGEN TRANSPORTER-RELATED"/>
    <property type="match status" value="1"/>
</dbReference>
<feature type="transmembrane region" description="Helical" evidence="6">
    <location>
        <begin position="153"/>
        <end position="171"/>
    </location>
</feature>
<evidence type="ECO:0000256" key="4">
    <source>
        <dbReference type="ARBA" id="ARBA00022989"/>
    </source>
</evidence>
<evidence type="ECO:0000313" key="8">
    <source>
        <dbReference type="Proteomes" id="UP000287756"/>
    </source>
</evidence>
<dbReference type="Pfam" id="PF01943">
    <property type="entry name" value="Polysacc_synt"/>
    <property type="match status" value="1"/>
</dbReference>
<feature type="transmembrane region" description="Helical" evidence="6">
    <location>
        <begin position="177"/>
        <end position="200"/>
    </location>
</feature>
<feature type="transmembrane region" description="Helical" evidence="6">
    <location>
        <begin position="391"/>
        <end position="411"/>
    </location>
</feature>
<evidence type="ECO:0000256" key="3">
    <source>
        <dbReference type="ARBA" id="ARBA00022692"/>
    </source>
</evidence>
<feature type="transmembrane region" description="Helical" evidence="6">
    <location>
        <begin position="80"/>
        <end position="102"/>
    </location>
</feature>
<evidence type="ECO:0000256" key="2">
    <source>
        <dbReference type="ARBA" id="ARBA00022475"/>
    </source>
</evidence>
<reference evidence="7 8" key="1">
    <citation type="submission" date="2018-01" db="EMBL/GenBank/DDBJ databases">
        <title>The whole genome sequencing and assembly of Halobacillus litoralis ERB031 strain.</title>
        <authorList>
            <person name="Lee S.-J."/>
            <person name="Park M.-K."/>
            <person name="Kim J.-Y."/>
            <person name="Lee Y.-J."/>
            <person name="Yi H."/>
            <person name="Bahn Y.-S."/>
            <person name="Kim J.F."/>
            <person name="Lee D.-W."/>
        </authorList>
    </citation>
    <scope>NUCLEOTIDE SEQUENCE [LARGE SCALE GENOMIC DNA]</scope>
    <source>
        <strain evidence="7 8">ERB 031</strain>
    </source>
</reference>
<evidence type="ECO:0000256" key="5">
    <source>
        <dbReference type="ARBA" id="ARBA00023136"/>
    </source>
</evidence>
<dbReference type="InterPro" id="IPR050833">
    <property type="entry name" value="Poly_Biosynth_Transport"/>
</dbReference>
<dbReference type="OrthoDB" id="6017905at2"/>
<dbReference type="KEGG" id="hli:HLI_15185"/>
<feature type="transmembrane region" description="Helical" evidence="6">
    <location>
        <begin position="12"/>
        <end position="35"/>
    </location>
</feature>
<sequence>MLLKNVIIRKFLSFSVGSWVSLLIAIVTTPIITRILTPEDYGIYSLFLVSTNLFLLLALLGTDQMYFRFYPELKRDNHELLRKVIVINIISFIAITILLLVFREQLSELLFGVRINNLIILLILYIAGRLVIRICLSILRMEEEGVKYSFIQAAIKLFDLIIIILLIFIISSDSYTFYIPVLSLVISNFIVVFISIYYTLKTWKMVLFDRNTKIFISYKELIKYGFPFSLTLLITWLFQYTDRLLLKEMNGMEDVGIYSAAFKIVSILLILHTSFNSYWIPLSYKKFEEKNNDTINFFVQSFNIVSLITFSLGIILILCKSLLKILLGQSFYDSINIFPILVIIPVMLILSEVTMVGINFYKKSYLHIYISITITLINVVGSYLLIQWIGIMGAAISTSLSYLIYFFLRTWAGNYFYKIKINYLSFTSNLLLFILLALLNSFFDPLNHIILIINSILVGTFLVINISRFYEIFSKLRGGIK</sequence>
<dbReference type="EMBL" id="CP026118">
    <property type="protein sequence ID" value="QAS53446.1"/>
    <property type="molecule type" value="Genomic_DNA"/>
</dbReference>
<keyword evidence="3 6" id="KW-0812">Transmembrane</keyword>
<evidence type="ECO:0000256" key="1">
    <source>
        <dbReference type="ARBA" id="ARBA00004651"/>
    </source>
</evidence>
<feature type="transmembrane region" description="Helical" evidence="6">
    <location>
        <begin position="114"/>
        <end position="132"/>
    </location>
</feature>
<organism evidence="7 8">
    <name type="scientific">Halobacillus litoralis</name>
    <dbReference type="NCBI Taxonomy" id="45668"/>
    <lineage>
        <taxon>Bacteria</taxon>
        <taxon>Bacillati</taxon>
        <taxon>Bacillota</taxon>
        <taxon>Bacilli</taxon>
        <taxon>Bacillales</taxon>
        <taxon>Bacillaceae</taxon>
        <taxon>Halobacillus</taxon>
    </lineage>
</organism>
<feature type="transmembrane region" description="Helical" evidence="6">
    <location>
        <begin position="335"/>
        <end position="358"/>
    </location>
</feature>
<feature type="transmembrane region" description="Helical" evidence="6">
    <location>
        <begin position="221"/>
        <end position="240"/>
    </location>
</feature>
<name>A0A410MFL6_9BACI</name>
<keyword evidence="2" id="KW-1003">Cell membrane</keyword>
<evidence type="ECO:0000313" key="7">
    <source>
        <dbReference type="EMBL" id="QAS53446.1"/>
    </source>
</evidence>
<accession>A0A410MFL6</accession>
<feature type="transmembrane region" description="Helical" evidence="6">
    <location>
        <begin position="260"/>
        <end position="280"/>
    </location>
</feature>
<dbReference type="PANTHER" id="PTHR30250">
    <property type="entry name" value="PST FAMILY PREDICTED COLANIC ACID TRANSPORTER"/>
    <property type="match status" value="1"/>
</dbReference>
<feature type="transmembrane region" description="Helical" evidence="6">
    <location>
        <begin position="41"/>
        <end position="60"/>
    </location>
</feature>